<dbReference type="InterPro" id="IPR008972">
    <property type="entry name" value="Cupredoxin"/>
</dbReference>
<evidence type="ECO:0000256" key="2">
    <source>
        <dbReference type="ARBA" id="ARBA00023008"/>
    </source>
</evidence>
<dbReference type="AlphaFoldDB" id="A0AAU7AP86"/>
<keyword evidence="2" id="KW-0186">Copper</keyword>
<evidence type="ECO:0000256" key="1">
    <source>
        <dbReference type="ARBA" id="ARBA00022723"/>
    </source>
</evidence>
<evidence type="ECO:0000313" key="5">
    <source>
        <dbReference type="EMBL" id="XAY03416.1"/>
    </source>
</evidence>
<dbReference type="RefSeq" id="WP_354699973.1">
    <property type="nucleotide sequence ID" value="NZ_CP114014.1"/>
</dbReference>
<dbReference type="PANTHER" id="PTHR36507:SF1">
    <property type="entry name" value="BLL1555 PROTEIN"/>
    <property type="match status" value="1"/>
</dbReference>
<dbReference type="PANTHER" id="PTHR36507">
    <property type="entry name" value="BLL1555 PROTEIN"/>
    <property type="match status" value="1"/>
</dbReference>
<gene>
    <name evidence="5" type="ORF">DSM112329_00231</name>
</gene>
<protein>
    <recommendedName>
        <fullName evidence="4">Blue (type 1) copper domain-containing protein</fullName>
    </recommendedName>
</protein>
<proteinExistence type="predicted"/>
<dbReference type="GO" id="GO:0005507">
    <property type="term" value="F:copper ion binding"/>
    <property type="evidence" value="ECO:0007669"/>
    <property type="project" value="InterPro"/>
</dbReference>
<dbReference type="PROSITE" id="PS51257">
    <property type="entry name" value="PROKAR_LIPOPROTEIN"/>
    <property type="match status" value="1"/>
</dbReference>
<dbReference type="InterPro" id="IPR052721">
    <property type="entry name" value="ET_Amicyanin"/>
</dbReference>
<dbReference type="InterPro" id="IPR000923">
    <property type="entry name" value="BlueCu_1"/>
</dbReference>
<keyword evidence="1" id="KW-0479">Metal-binding</keyword>
<reference evidence="5" key="1">
    <citation type="submission" date="2022-12" db="EMBL/GenBank/DDBJ databases">
        <title>Paraconexibacter alkalitolerans sp. nov. and Baekduia alba sp. nov., isolated from soil and emended description of the genera Paraconexibacter (Chun et al., 2020) and Baekduia (An et al., 2020).</title>
        <authorList>
            <person name="Vieira S."/>
            <person name="Huber K.J."/>
            <person name="Geppert A."/>
            <person name="Wolf J."/>
            <person name="Neumann-Schaal M."/>
            <person name="Muesken M."/>
            <person name="Overmann J."/>
        </authorList>
    </citation>
    <scope>NUCLEOTIDE SEQUENCE</scope>
    <source>
        <strain evidence="5">AEG42_29</strain>
    </source>
</reference>
<dbReference type="GO" id="GO:0009055">
    <property type="term" value="F:electron transfer activity"/>
    <property type="evidence" value="ECO:0007669"/>
    <property type="project" value="InterPro"/>
</dbReference>
<dbReference type="SUPFAM" id="SSF49503">
    <property type="entry name" value="Cupredoxins"/>
    <property type="match status" value="1"/>
</dbReference>
<dbReference type="KEGG" id="parq:DSM112329_00231"/>
<organism evidence="5">
    <name type="scientific">Paraconexibacter sp. AEG42_29</name>
    <dbReference type="NCBI Taxonomy" id="2997339"/>
    <lineage>
        <taxon>Bacteria</taxon>
        <taxon>Bacillati</taxon>
        <taxon>Actinomycetota</taxon>
        <taxon>Thermoleophilia</taxon>
        <taxon>Solirubrobacterales</taxon>
        <taxon>Paraconexibacteraceae</taxon>
        <taxon>Paraconexibacter</taxon>
    </lineage>
</organism>
<dbReference type="EMBL" id="CP114014">
    <property type="protein sequence ID" value="XAY03416.1"/>
    <property type="molecule type" value="Genomic_DNA"/>
</dbReference>
<accession>A0AAU7AP86</accession>
<evidence type="ECO:0000256" key="3">
    <source>
        <dbReference type="SAM" id="MobiDB-lite"/>
    </source>
</evidence>
<evidence type="ECO:0000259" key="4">
    <source>
        <dbReference type="Pfam" id="PF00127"/>
    </source>
</evidence>
<dbReference type="Gene3D" id="2.60.40.420">
    <property type="entry name" value="Cupredoxins - blue copper proteins"/>
    <property type="match status" value="1"/>
</dbReference>
<sequence length="135" mass="13758">MKSTRLLTTLAVLGALTVAGCGSDDDGGGGGSSTSTPAAASTSTPAAAPSADGTVQVGMKDIKFDPVAVTVKVDQKIVWTNNESIEHNVIAQEGADFESDNFGEGGTYEFTPTEPGTIEYTCTIHPGMDGTITVE</sequence>
<feature type="compositionally biased region" description="Low complexity" evidence="3">
    <location>
        <begin position="33"/>
        <end position="53"/>
    </location>
</feature>
<dbReference type="Pfam" id="PF00127">
    <property type="entry name" value="Copper-bind"/>
    <property type="match status" value="1"/>
</dbReference>
<feature type="domain" description="Blue (type 1) copper" evidence="4">
    <location>
        <begin position="54"/>
        <end position="135"/>
    </location>
</feature>
<feature type="region of interest" description="Disordered" evidence="3">
    <location>
        <begin position="24"/>
        <end position="53"/>
    </location>
</feature>
<name>A0AAU7AP86_9ACTN</name>